<keyword evidence="9 11" id="KW-0472">Membrane</keyword>
<gene>
    <name evidence="13" type="ORF">BaRGS_00036242</name>
</gene>
<dbReference type="GO" id="GO:0005524">
    <property type="term" value="F:ATP binding"/>
    <property type="evidence" value="ECO:0007669"/>
    <property type="project" value="UniProtKB-KW"/>
</dbReference>
<comment type="subcellular location">
    <subcellularLocation>
        <location evidence="1">Vacuole membrane</location>
        <topology evidence="1">Multi-pass membrane protein</topology>
    </subcellularLocation>
</comment>
<protein>
    <recommendedName>
        <fullName evidence="12">ABC transmembrane type-1 domain-containing protein</fullName>
    </recommendedName>
</protein>
<evidence type="ECO:0000256" key="2">
    <source>
        <dbReference type="ARBA" id="ARBA00009726"/>
    </source>
</evidence>
<feature type="transmembrane region" description="Helical" evidence="11">
    <location>
        <begin position="165"/>
        <end position="184"/>
    </location>
</feature>
<feature type="domain" description="ABC transmembrane type-1" evidence="12">
    <location>
        <begin position="277"/>
        <end position="556"/>
    </location>
</feature>
<feature type="transmembrane region" description="Helical" evidence="11">
    <location>
        <begin position="136"/>
        <end position="153"/>
    </location>
</feature>
<dbReference type="InterPro" id="IPR056227">
    <property type="entry name" value="TMD0_ABC"/>
</dbReference>
<evidence type="ECO:0000256" key="4">
    <source>
        <dbReference type="ARBA" id="ARBA00022554"/>
    </source>
</evidence>
<dbReference type="GO" id="GO:0000323">
    <property type="term" value="C:lytic vacuole"/>
    <property type="evidence" value="ECO:0007669"/>
    <property type="project" value="UniProtKB-ARBA"/>
</dbReference>
<dbReference type="PANTHER" id="PTHR24223:SF415">
    <property type="entry name" value="FI20190P1"/>
    <property type="match status" value="1"/>
</dbReference>
<dbReference type="PANTHER" id="PTHR24223">
    <property type="entry name" value="ATP-BINDING CASSETTE SUB-FAMILY C"/>
    <property type="match status" value="1"/>
</dbReference>
<dbReference type="Pfam" id="PF00664">
    <property type="entry name" value="ABC_membrane"/>
    <property type="match status" value="1"/>
</dbReference>
<evidence type="ECO:0000256" key="8">
    <source>
        <dbReference type="ARBA" id="ARBA00022989"/>
    </source>
</evidence>
<evidence type="ECO:0000256" key="11">
    <source>
        <dbReference type="SAM" id="Phobius"/>
    </source>
</evidence>
<evidence type="ECO:0000256" key="3">
    <source>
        <dbReference type="ARBA" id="ARBA00022448"/>
    </source>
</evidence>
<accession>A0ABD0JCE6</accession>
<dbReference type="Gene3D" id="1.20.1560.10">
    <property type="entry name" value="ABC transporter type 1, transmembrane domain"/>
    <property type="match status" value="1"/>
</dbReference>
<sequence length="635" mass="71870">MSGFEEFCGGSEFWNSSLLLNNSWPEFTPCFRYTALVWGPCGWLWVTAPFYLHYIRKNRLYGHVRGNALNICKVFVCLVLTLLVLVEAFVGKEDDMYRNPVSSALYVACGVKAATFLLAAVLTLLSRGAGVTSPCVLFIFWLLTFVAHIIPFYTLLVQEVEDNSYLLFVVFCACITFVGLQFLLHCVAESPPRPVQVTEQGKPPSPELTASFPSKLKTHSIIPEFSRRWTRELAKATVSGKRKPKAERRRGGRFKHPPSLLWVLFRVFYPELFFAHLMRLIADVLQFANPILLSALISYIDNKGENHPWQGWMLVLGFFVVTFFYSMFFNQNSYRSYNIAMKIKTALVAAVFRKSLTMNNEAKREFTTGSVVNLMAIDCQRIQDVASNLWIVLSTPLQIVLAFYMLNDTLGVSFVAGVAVIVALIPINVRISVLARRAQADQLIVKDERVKMMNEILSGMKVLKMYAWERSFEEKIKALRDREVKLLRTAAILNTINSFCWICSPVLVTMASFITYVQMNEQHILEPDVAFVSLSLLNILRQPINMVPSFFSDMVQAHVSICRIRDFLSGEDISCFEVNRNPYAVSYEESRRGILLGVLNAGREDGAKSSDAESSDGLSRGRGISRSTKPAFFLF</sequence>
<dbReference type="PROSITE" id="PS50929">
    <property type="entry name" value="ABC_TM1F"/>
    <property type="match status" value="1"/>
</dbReference>
<feature type="transmembrane region" description="Helical" evidence="11">
    <location>
        <begin position="490"/>
        <end position="517"/>
    </location>
</feature>
<keyword evidence="6" id="KW-0547">Nucleotide-binding</keyword>
<evidence type="ECO:0000259" key="12">
    <source>
        <dbReference type="PROSITE" id="PS50929"/>
    </source>
</evidence>
<dbReference type="InterPro" id="IPR011527">
    <property type="entry name" value="ABC1_TM_dom"/>
</dbReference>
<dbReference type="CDD" id="cd18595">
    <property type="entry name" value="ABC_6TM_MRP1_2_3_6_D1_like"/>
    <property type="match status" value="1"/>
</dbReference>
<dbReference type="Proteomes" id="UP001519460">
    <property type="component" value="Unassembled WGS sequence"/>
</dbReference>
<feature type="transmembrane region" description="Helical" evidence="11">
    <location>
        <begin position="103"/>
        <end position="124"/>
    </location>
</feature>
<keyword evidence="3" id="KW-0813">Transport</keyword>
<keyword evidence="4" id="KW-0926">Vacuole</keyword>
<name>A0ABD0JCE6_9CAEN</name>
<comment type="similarity">
    <text evidence="2">Belongs to the ABC transporter superfamily. ABCC family. Conjugate transporter (TC 3.A.1.208) subfamily.</text>
</comment>
<keyword evidence="5 11" id="KW-0812">Transmembrane</keyword>
<feature type="transmembrane region" description="Helical" evidence="11">
    <location>
        <begin position="410"/>
        <end position="429"/>
    </location>
</feature>
<evidence type="ECO:0000256" key="6">
    <source>
        <dbReference type="ARBA" id="ARBA00022741"/>
    </source>
</evidence>
<keyword evidence="7" id="KW-0067">ATP-binding</keyword>
<evidence type="ECO:0000256" key="5">
    <source>
        <dbReference type="ARBA" id="ARBA00022692"/>
    </source>
</evidence>
<feature type="transmembrane region" description="Helical" evidence="11">
    <location>
        <begin position="67"/>
        <end position="91"/>
    </location>
</feature>
<evidence type="ECO:0000313" key="14">
    <source>
        <dbReference type="Proteomes" id="UP001519460"/>
    </source>
</evidence>
<keyword evidence="14" id="KW-1185">Reference proteome</keyword>
<dbReference type="InterPro" id="IPR036640">
    <property type="entry name" value="ABC1_TM_sf"/>
</dbReference>
<reference evidence="13 14" key="1">
    <citation type="journal article" date="2023" name="Sci. Data">
        <title>Genome assembly of the Korean intertidal mud-creeper Batillaria attramentaria.</title>
        <authorList>
            <person name="Patra A.K."/>
            <person name="Ho P.T."/>
            <person name="Jun S."/>
            <person name="Lee S.J."/>
            <person name="Kim Y."/>
            <person name="Won Y.J."/>
        </authorList>
    </citation>
    <scope>NUCLEOTIDE SEQUENCE [LARGE SCALE GENOMIC DNA]</scope>
    <source>
        <strain evidence="13">Wonlab-2016</strain>
    </source>
</reference>
<evidence type="ECO:0000256" key="1">
    <source>
        <dbReference type="ARBA" id="ARBA00004128"/>
    </source>
</evidence>
<feature type="region of interest" description="Disordered" evidence="10">
    <location>
        <begin position="604"/>
        <end position="635"/>
    </location>
</feature>
<dbReference type="InterPro" id="IPR050173">
    <property type="entry name" value="ABC_transporter_C-like"/>
</dbReference>
<feature type="transmembrane region" description="Helical" evidence="11">
    <location>
        <begin position="385"/>
        <end position="404"/>
    </location>
</feature>
<proteinExistence type="inferred from homology"/>
<evidence type="ECO:0000256" key="7">
    <source>
        <dbReference type="ARBA" id="ARBA00022840"/>
    </source>
</evidence>
<dbReference type="EMBL" id="JACVVK020000505">
    <property type="protein sequence ID" value="KAK7469760.1"/>
    <property type="molecule type" value="Genomic_DNA"/>
</dbReference>
<dbReference type="GO" id="GO:0005774">
    <property type="term" value="C:vacuolar membrane"/>
    <property type="evidence" value="ECO:0007669"/>
    <property type="project" value="UniProtKB-SubCell"/>
</dbReference>
<feature type="transmembrane region" description="Helical" evidence="11">
    <location>
        <begin position="35"/>
        <end position="55"/>
    </location>
</feature>
<dbReference type="SUPFAM" id="SSF90123">
    <property type="entry name" value="ABC transporter transmembrane region"/>
    <property type="match status" value="1"/>
</dbReference>
<dbReference type="AlphaFoldDB" id="A0ABD0JCE6"/>
<feature type="transmembrane region" description="Helical" evidence="11">
    <location>
        <begin position="312"/>
        <end position="329"/>
    </location>
</feature>
<dbReference type="FunFam" id="1.20.1560.10:FF:000020">
    <property type="entry name" value="ABC metal ion transporter"/>
    <property type="match status" value="1"/>
</dbReference>
<dbReference type="Pfam" id="PF24357">
    <property type="entry name" value="TMD0_ABC"/>
    <property type="match status" value="1"/>
</dbReference>
<evidence type="ECO:0000313" key="13">
    <source>
        <dbReference type="EMBL" id="KAK7469760.1"/>
    </source>
</evidence>
<organism evidence="13 14">
    <name type="scientific">Batillaria attramentaria</name>
    <dbReference type="NCBI Taxonomy" id="370345"/>
    <lineage>
        <taxon>Eukaryota</taxon>
        <taxon>Metazoa</taxon>
        <taxon>Spiralia</taxon>
        <taxon>Lophotrochozoa</taxon>
        <taxon>Mollusca</taxon>
        <taxon>Gastropoda</taxon>
        <taxon>Caenogastropoda</taxon>
        <taxon>Sorbeoconcha</taxon>
        <taxon>Cerithioidea</taxon>
        <taxon>Batillariidae</taxon>
        <taxon>Batillaria</taxon>
    </lineage>
</organism>
<keyword evidence="8 11" id="KW-1133">Transmembrane helix</keyword>
<dbReference type="GO" id="GO:0022857">
    <property type="term" value="F:transmembrane transporter activity"/>
    <property type="evidence" value="ECO:0007669"/>
    <property type="project" value="UniProtKB-ARBA"/>
</dbReference>
<evidence type="ECO:0000256" key="10">
    <source>
        <dbReference type="SAM" id="MobiDB-lite"/>
    </source>
</evidence>
<evidence type="ECO:0000256" key="9">
    <source>
        <dbReference type="ARBA" id="ARBA00023136"/>
    </source>
</evidence>
<comment type="caution">
    <text evidence="13">The sequence shown here is derived from an EMBL/GenBank/DDBJ whole genome shotgun (WGS) entry which is preliminary data.</text>
</comment>